<dbReference type="RefSeq" id="WP_342758730.1">
    <property type="nucleotide sequence ID" value="NZ_CP146256.1"/>
</dbReference>
<evidence type="ECO:0000256" key="1">
    <source>
        <dbReference type="SAM" id="MobiDB-lite"/>
    </source>
</evidence>
<proteinExistence type="predicted"/>
<name>A0ABZ3EY39_9FIRM</name>
<organism evidence="3 4">
    <name type="scientific">Kineothrix sedimenti</name>
    <dbReference type="NCBI Taxonomy" id="3123317"/>
    <lineage>
        <taxon>Bacteria</taxon>
        <taxon>Bacillati</taxon>
        <taxon>Bacillota</taxon>
        <taxon>Clostridia</taxon>
        <taxon>Lachnospirales</taxon>
        <taxon>Lachnospiraceae</taxon>
        <taxon>Kineothrix</taxon>
    </lineage>
</organism>
<keyword evidence="2" id="KW-0732">Signal</keyword>
<evidence type="ECO:0000313" key="4">
    <source>
        <dbReference type="Proteomes" id="UP001451571"/>
    </source>
</evidence>
<accession>A0ABZ3EY39</accession>
<feature type="chain" id="PRO_5046606884" evidence="2">
    <location>
        <begin position="24"/>
        <end position="792"/>
    </location>
</feature>
<dbReference type="SUPFAM" id="SSF101898">
    <property type="entry name" value="NHL repeat"/>
    <property type="match status" value="1"/>
</dbReference>
<feature type="signal peptide" evidence="2">
    <location>
        <begin position="1"/>
        <end position="23"/>
    </location>
</feature>
<keyword evidence="4" id="KW-1185">Reference proteome</keyword>
<dbReference type="EMBL" id="CP146256">
    <property type="protein sequence ID" value="XAH75167.1"/>
    <property type="molecule type" value="Genomic_DNA"/>
</dbReference>
<evidence type="ECO:0000256" key="2">
    <source>
        <dbReference type="SAM" id="SignalP"/>
    </source>
</evidence>
<gene>
    <name evidence="3" type="ORF">V6984_05230</name>
</gene>
<sequence length="792" mass="88050">MKKNSLIKRLMSMFLVGTMTILATGCQSTAETNSSNNTGQEKVIDNDAPATGEGSTGMGRYVENVTDLSEYCERSDSIEKMSDGKLIIADYYMGQIVSEDNGLTWNPKEADWFSALDARDTYIMDIAIGKDGTTGVIYHDGDSEEKEEQESEDKEFELNPVCMIIKPDKTQMEAQFSLTEDEKYPYGIWVSDSGRVFVTTLGNTIYEVKEDGSSEKFLTVDGRPEMIRIQDNLMLIDGNSFENGILIYDMDKEEYMEDEVLSDFIMENYPERGVNGSGTYDFYFFTGEEGVLYMAGKQGLHRHVLGGSAIEQVIDGSLSSFSNPANGLIGMVALENNEFLTLFSGGKLVHYVYNSEIPSVPSENLTVYSLEESDTMRQAISIYQTNNPDVFIEYEVGIDDNNSVTREDALKKLNTRIMAGEGPDLFVMDNMPVDSYIEKGMLLDLSFCLEGMTGDAQLFTNIVDAFKKNGGIYTIPCEVQLPLVLGKEKYVTEINNMESLAAAMEALRRDNPDGGLLDIYSESAWIRLLSMVSAPAWKTESGALEEVAVSEFLKGAKQMYDTQMEGALEKDIDRYNSVDDYYMTEYGTTREEGDYFGVTDEMSYIGGRTRIVLGTLSNSYSYASLNSVHRVNGFEDSVLLPLSGQSTNVFIPKTLVGISSASANTEMAQELLKVLLGKENQSSLFKGLAVNKAAFEESFVPNEEYLEEDGLYGSLAMSDEDGMMVSMDVYWVDEEQLQKLRDWMANADTPYVKDSVLEDAVCEEGVNYIQGSKSLEEAVSAIVEKVAIYMAE</sequence>
<dbReference type="PROSITE" id="PS51257">
    <property type="entry name" value="PROKAR_LIPOPROTEIN"/>
    <property type="match status" value="1"/>
</dbReference>
<feature type="region of interest" description="Disordered" evidence="1">
    <location>
        <begin position="29"/>
        <end position="57"/>
    </location>
</feature>
<dbReference type="InterPro" id="IPR006059">
    <property type="entry name" value="SBP"/>
</dbReference>
<dbReference type="Proteomes" id="UP001451571">
    <property type="component" value="Chromosome"/>
</dbReference>
<dbReference type="Pfam" id="PF13416">
    <property type="entry name" value="SBP_bac_8"/>
    <property type="match status" value="1"/>
</dbReference>
<dbReference type="SUPFAM" id="SSF53850">
    <property type="entry name" value="Periplasmic binding protein-like II"/>
    <property type="match status" value="1"/>
</dbReference>
<protein>
    <submittedName>
        <fullName evidence="3">ABC transporter substrate-binding protein</fullName>
    </submittedName>
</protein>
<evidence type="ECO:0000313" key="3">
    <source>
        <dbReference type="EMBL" id="XAH75167.1"/>
    </source>
</evidence>
<reference evidence="3 4" key="1">
    <citation type="submission" date="2024-02" db="EMBL/GenBank/DDBJ databases">
        <title>Bacterial strain from lacustrine sediment.</title>
        <authorList>
            <person name="Petit C."/>
            <person name="Fadhlaoui K."/>
        </authorList>
    </citation>
    <scope>NUCLEOTIDE SEQUENCE [LARGE SCALE GENOMIC DNA]</scope>
    <source>
        <strain evidence="3 4">IPX-CK</strain>
    </source>
</reference>
<dbReference type="Gene3D" id="3.40.190.10">
    <property type="entry name" value="Periplasmic binding protein-like II"/>
    <property type="match status" value="1"/>
</dbReference>
<feature type="compositionally biased region" description="Polar residues" evidence="1">
    <location>
        <begin position="29"/>
        <end position="40"/>
    </location>
</feature>